<dbReference type="InParanoid" id="A0A2T0GSW0"/>
<name>A0A2T0GSW0_ACTMO</name>
<dbReference type="AlphaFoldDB" id="A0A2T0GSW0"/>
<dbReference type="Proteomes" id="UP000239352">
    <property type="component" value="Unassembled WGS sequence"/>
</dbReference>
<feature type="region of interest" description="Disordered" evidence="1">
    <location>
        <begin position="16"/>
        <end position="56"/>
    </location>
</feature>
<protein>
    <submittedName>
        <fullName evidence="2">Uncharacterized protein</fullName>
    </submittedName>
</protein>
<keyword evidence="3" id="KW-1185">Reference proteome</keyword>
<reference evidence="2 3" key="1">
    <citation type="submission" date="2018-03" db="EMBL/GenBank/DDBJ databases">
        <title>Actinopolyspora mortivallis from Sahara, screening for active biomolecules.</title>
        <authorList>
            <person name="Selama O."/>
            <person name="Wellington E.M.H."/>
            <person name="Hacene H."/>
        </authorList>
    </citation>
    <scope>NUCLEOTIDE SEQUENCE [LARGE SCALE GENOMIC DNA]</scope>
    <source>
        <strain evidence="2 3">M5A</strain>
    </source>
</reference>
<evidence type="ECO:0000256" key="1">
    <source>
        <dbReference type="SAM" id="MobiDB-lite"/>
    </source>
</evidence>
<evidence type="ECO:0000313" key="2">
    <source>
        <dbReference type="EMBL" id="PRW62184.1"/>
    </source>
</evidence>
<dbReference type="EMBL" id="PVSR01000039">
    <property type="protein sequence ID" value="PRW62184.1"/>
    <property type="molecule type" value="Genomic_DNA"/>
</dbReference>
<comment type="caution">
    <text evidence="2">The sequence shown here is derived from an EMBL/GenBank/DDBJ whole genome shotgun (WGS) entry which is preliminary data.</text>
</comment>
<organism evidence="2 3">
    <name type="scientific">Actinopolyspora mortivallis</name>
    <dbReference type="NCBI Taxonomy" id="33906"/>
    <lineage>
        <taxon>Bacteria</taxon>
        <taxon>Bacillati</taxon>
        <taxon>Actinomycetota</taxon>
        <taxon>Actinomycetes</taxon>
        <taxon>Actinopolysporales</taxon>
        <taxon>Actinopolysporaceae</taxon>
        <taxon>Actinopolyspora</taxon>
    </lineage>
</organism>
<accession>A0A2T0GSW0</accession>
<gene>
    <name evidence="2" type="ORF">CEP50_16780</name>
</gene>
<proteinExistence type="predicted"/>
<sequence>MFYTVVLFADSQRHGLAASDQQDVPDENAVPTSGVPFRGRGDCETAPLGLRSHSLQDTEGTLPSSFRYLQRPGLAGHRERGVIPRDVIRHWHWHQRRVCTHRTIFQDEQILRTPPPPL</sequence>
<evidence type="ECO:0000313" key="3">
    <source>
        <dbReference type="Proteomes" id="UP000239352"/>
    </source>
</evidence>